<dbReference type="RefSeq" id="WP_181907462.1">
    <property type="nucleotide sequence ID" value="NZ_QRDY01000009.1"/>
</dbReference>
<dbReference type="EMBL" id="QRDY01000009">
    <property type="protein sequence ID" value="RED58031.1"/>
    <property type="molecule type" value="Genomic_DNA"/>
</dbReference>
<keyword evidence="2" id="KW-1185">Reference proteome</keyword>
<evidence type="ECO:0000313" key="1">
    <source>
        <dbReference type="EMBL" id="RED58031.1"/>
    </source>
</evidence>
<dbReference type="AlphaFoldDB" id="A0A3D9I8K5"/>
<proteinExistence type="predicted"/>
<sequence length="55" mass="6303">MTRTRVKSYRHRIGKNQYLVIHIYQLANAHADAGNALASNALNVKILKESKGRRR</sequence>
<dbReference type="Proteomes" id="UP000256869">
    <property type="component" value="Unassembled WGS sequence"/>
</dbReference>
<organism evidence="1 2">
    <name type="scientific">Cohnella lupini</name>
    <dbReference type="NCBI Taxonomy" id="1294267"/>
    <lineage>
        <taxon>Bacteria</taxon>
        <taxon>Bacillati</taxon>
        <taxon>Bacillota</taxon>
        <taxon>Bacilli</taxon>
        <taxon>Bacillales</taxon>
        <taxon>Paenibacillaceae</taxon>
        <taxon>Cohnella</taxon>
    </lineage>
</organism>
<name>A0A3D9I8K5_9BACL</name>
<protein>
    <submittedName>
        <fullName evidence="1">Uncharacterized protein</fullName>
    </submittedName>
</protein>
<evidence type="ECO:0000313" key="2">
    <source>
        <dbReference type="Proteomes" id="UP000256869"/>
    </source>
</evidence>
<comment type="caution">
    <text evidence="1">The sequence shown here is derived from an EMBL/GenBank/DDBJ whole genome shotgun (WGS) entry which is preliminary data.</text>
</comment>
<gene>
    <name evidence="1" type="ORF">DFP95_10967</name>
</gene>
<accession>A0A3D9I8K5</accession>
<reference evidence="1 2" key="1">
    <citation type="submission" date="2018-07" db="EMBL/GenBank/DDBJ databases">
        <title>Genomic Encyclopedia of Type Strains, Phase III (KMG-III): the genomes of soil and plant-associated and newly described type strains.</title>
        <authorList>
            <person name="Whitman W."/>
        </authorList>
    </citation>
    <scope>NUCLEOTIDE SEQUENCE [LARGE SCALE GENOMIC DNA]</scope>
    <source>
        <strain evidence="1 2">CECT 8236</strain>
    </source>
</reference>